<accession>A0A918F704</accession>
<evidence type="ECO:0000313" key="1">
    <source>
        <dbReference type="EMBL" id="GGR14690.1"/>
    </source>
</evidence>
<dbReference type="AlphaFoldDB" id="A0A918F704"/>
<reference evidence="1" key="1">
    <citation type="journal article" date="2014" name="Int. J. Syst. Evol. Microbiol.">
        <title>Complete genome sequence of Corynebacterium casei LMG S-19264T (=DSM 44701T), isolated from a smear-ripened cheese.</title>
        <authorList>
            <consortium name="US DOE Joint Genome Institute (JGI-PGF)"/>
            <person name="Walter F."/>
            <person name="Albersmeier A."/>
            <person name="Kalinowski J."/>
            <person name="Ruckert C."/>
        </authorList>
    </citation>
    <scope>NUCLEOTIDE SEQUENCE</scope>
    <source>
        <strain evidence="1">JCM 31311</strain>
    </source>
</reference>
<dbReference type="Pfam" id="PF08819">
    <property type="entry name" value="DUF1802"/>
    <property type="match status" value="1"/>
</dbReference>
<proteinExistence type="predicted"/>
<dbReference type="RefSeq" id="WP_189091274.1">
    <property type="nucleotide sequence ID" value="NZ_BMQL01000017.1"/>
</dbReference>
<dbReference type="PIRSF" id="PIRSF018957">
    <property type="entry name" value="UCP018957"/>
    <property type="match status" value="1"/>
</dbReference>
<dbReference type="InterPro" id="IPR014923">
    <property type="entry name" value="DUF1802"/>
</dbReference>
<gene>
    <name evidence="1" type="ORF">GCM10008957_29390</name>
</gene>
<dbReference type="Proteomes" id="UP000603865">
    <property type="component" value="Unassembled WGS sequence"/>
</dbReference>
<evidence type="ECO:0008006" key="3">
    <source>
        <dbReference type="Google" id="ProtNLM"/>
    </source>
</evidence>
<dbReference type="EMBL" id="BMQL01000017">
    <property type="protein sequence ID" value="GGR14690.1"/>
    <property type="molecule type" value="Genomic_DNA"/>
</dbReference>
<protein>
    <recommendedName>
        <fullName evidence="3">DUF1802 domain-containing protein</fullName>
    </recommendedName>
</protein>
<organism evidence="1 2">
    <name type="scientific">Deinococcus ruber</name>
    <dbReference type="NCBI Taxonomy" id="1848197"/>
    <lineage>
        <taxon>Bacteria</taxon>
        <taxon>Thermotogati</taxon>
        <taxon>Deinococcota</taxon>
        <taxon>Deinococci</taxon>
        <taxon>Deinococcales</taxon>
        <taxon>Deinococcaceae</taxon>
        <taxon>Deinococcus</taxon>
    </lineage>
</organism>
<dbReference type="InterPro" id="IPR008307">
    <property type="entry name" value="UCP018957"/>
</dbReference>
<comment type="caution">
    <text evidence="1">The sequence shown here is derived from an EMBL/GenBank/DDBJ whole genome shotgun (WGS) entry which is preliminary data.</text>
</comment>
<evidence type="ECO:0000313" key="2">
    <source>
        <dbReference type="Proteomes" id="UP000603865"/>
    </source>
</evidence>
<name>A0A918F704_9DEIO</name>
<reference evidence="1" key="2">
    <citation type="submission" date="2020-09" db="EMBL/GenBank/DDBJ databases">
        <authorList>
            <person name="Sun Q."/>
            <person name="Ohkuma M."/>
        </authorList>
    </citation>
    <scope>NUCLEOTIDE SEQUENCE</scope>
    <source>
        <strain evidence="1">JCM 31311</strain>
    </source>
</reference>
<keyword evidence="2" id="KW-1185">Reference proteome</keyword>
<sequence length="184" mass="20744">MSLSALKEWDTQAQALALGQTAVILRKGGIMETHDGFEVEHRRFLLYPTFLHQNEVELRSEFRPLLRPDPAPGVLTLPAMAEVMQVWKVEDLGRALTLEPFQALNAAAIERRFHYRNRPWLHALLLRVSPLTTPLELEETPEMLGCVSWVPLPGVSVPESGVPVMPDADLEQLRTRLNALLLPD</sequence>